<comment type="similarity">
    <text evidence="1">Belongs to the short-chain dehydrogenases/reductases (SDR) family.</text>
</comment>
<reference evidence="3" key="1">
    <citation type="submission" date="2018-05" db="EMBL/GenBank/DDBJ databases">
        <authorList>
            <person name="Lanie J.A."/>
            <person name="Ng W.-L."/>
            <person name="Kazmierczak K.M."/>
            <person name="Andrzejewski T.M."/>
            <person name="Davidsen T.M."/>
            <person name="Wayne K.J."/>
            <person name="Tettelin H."/>
            <person name="Glass J.I."/>
            <person name="Rusch D."/>
            <person name="Podicherti R."/>
            <person name="Tsui H.-C.T."/>
            <person name="Winkler M.E."/>
        </authorList>
    </citation>
    <scope>NUCLEOTIDE SEQUENCE</scope>
</reference>
<proteinExistence type="inferred from homology"/>
<dbReference type="PANTHER" id="PTHR44169">
    <property type="entry name" value="NADPH-DEPENDENT 1-ACYLDIHYDROXYACETONE PHOSPHATE REDUCTASE"/>
    <property type="match status" value="1"/>
</dbReference>
<protein>
    <recommendedName>
        <fullName evidence="4">SDR family NAD(P)-dependent oxidoreductase</fullName>
    </recommendedName>
</protein>
<dbReference type="PRINTS" id="PR00080">
    <property type="entry name" value="SDRFAMILY"/>
</dbReference>
<name>A0A382KNR9_9ZZZZ</name>
<dbReference type="InterPro" id="IPR027417">
    <property type="entry name" value="P-loop_NTPase"/>
</dbReference>
<dbReference type="PANTHER" id="PTHR44169:SF6">
    <property type="entry name" value="NADPH-DEPENDENT 1-ACYLDIHYDROXYACETONE PHOSPHATE REDUCTASE"/>
    <property type="match status" value="1"/>
</dbReference>
<evidence type="ECO:0008006" key="4">
    <source>
        <dbReference type="Google" id="ProtNLM"/>
    </source>
</evidence>
<gene>
    <name evidence="3" type="ORF">METZ01_LOCUS278954</name>
</gene>
<dbReference type="GO" id="GO:0016491">
    <property type="term" value="F:oxidoreductase activity"/>
    <property type="evidence" value="ECO:0007669"/>
    <property type="project" value="UniProtKB-KW"/>
</dbReference>
<dbReference type="Gene3D" id="3.40.50.300">
    <property type="entry name" value="P-loop containing nucleotide triphosphate hydrolases"/>
    <property type="match status" value="1"/>
</dbReference>
<dbReference type="InterPro" id="IPR036291">
    <property type="entry name" value="NAD(P)-bd_dom_sf"/>
</dbReference>
<accession>A0A382KNR9</accession>
<dbReference type="InterPro" id="IPR002347">
    <property type="entry name" value="SDR_fam"/>
</dbReference>
<evidence type="ECO:0000313" key="3">
    <source>
        <dbReference type="EMBL" id="SVC26100.1"/>
    </source>
</evidence>
<dbReference type="AlphaFoldDB" id="A0A382KNR9"/>
<dbReference type="PRINTS" id="PR00081">
    <property type="entry name" value="GDHRDH"/>
</dbReference>
<evidence type="ECO:0000256" key="1">
    <source>
        <dbReference type="ARBA" id="ARBA00006484"/>
    </source>
</evidence>
<organism evidence="3">
    <name type="scientific">marine metagenome</name>
    <dbReference type="NCBI Taxonomy" id="408172"/>
    <lineage>
        <taxon>unclassified sequences</taxon>
        <taxon>metagenomes</taxon>
        <taxon>ecological metagenomes</taxon>
    </lineage>
</organism>
<dbReference type="Pfam" id="PF00106">
    <property type="entry name" value="adh_short"/>
    <property type="match status" value="1"/>
</dbReference>
<evidence type="ECO:0000256" key="2">
    <source>
        <dbReference type="ARBA" id="ARBA00023002"/>
    </source>
</evidence>
<dbReference type="SUPFAM" id="SSF51735">
    <property type="entry name" value="NAD(P)-binding Rossmann-fold domains"/>
    <property type="match status" value="1"/>
</dbReference>
<dbReference type="SUPFAM" id="SSF52540">
    <property type="entry name" value="P-loop containing nucleoside triphosphate hydrolases"/>
    <property type="match status" value="1"/>
</dbReference>
<dbReference type="Gene3D" id="3.40.50.720">
    <property type="entry name" value="NAD(P)-binding Rossmann-like Domain"/>
    <property type="match status" value="1"/>
</dbReference>
<sequence length="355" mass="37834">SLIVADEIVSGLDMSSQAQVLNLLDDLRQQLGLCLVFISHDLSVVRSICDEVIVLLDGRQVESGPVVRIFTQPRRRYTQSLIQAVPLPEPDGSWLNDAVDETENRNRVKAMNIKGTTALITGSSRGIGRELVRALAKGGVKKIYATARNVSDIEDLVQSHPGLVEALSLDITDDASVNQAAAQCQDVDLLINNAGVNRMSGLLAADAIDGARMEMETNYFGTLRMCRAFAPALKNNGGGCIVNLLSILSHVALPLMGSLCASKAAGLRLTEGVRAELDANNTLVMAVMPGAVDTDMSRDFPPPKMPPAEVAHAIIDGIITGQEEIFPGEMASGLREGLKADPKAIEKELAGYLPG</sequence>
<dbReference type="NCBIfam" id="NF006118">
    <property type="entry name" value="PRK08264.1-4"/>
    <property type="match status" value="1"/>
</dbReference>
<dbReference type="EMBL" id="UINC01081855">
    <property type="protein sequence ID" value="SVC26100.1"/>
    <property type="molecule type" value="Genomic_DNA"/>
</dbReference>
<keyword evidence="2" id="KW-0560">Oxidoreductase</keyword>
<feature type="non-terminal residue" evidence="3">
    <location>
        <position position="1"/>
    </location>
</feature>